<dbReference type="Pfam" id="PF11017">
    <property type="entry name" value="DUF2855"/>
    <property type="match status" value="1"/>
</dbReference>
<gene>
    <name evidence="1" type="ORF">GWK10_04455</name>
</gene>
<dbReference type="AlphaFoldDB" id="A0A6M0CLX9"/>
<comment type="caution">
    <text evidence="1">The sequence shown here is derived from an EMBL/GenBank/DDBJ whole genome shotgun (WGS) entry which is preliminary data.</text>
</comment>
<name>A0A6M0CLX9_9FLAO</name>
<keyword evidence="2" id="KW-1185">Reference proteome</keyword>
<proteinExistence type="predicted"/>
<sequence length="357" mass="40744">MMPNQTFLVNKTDLFEGNVFHLEKPVLEDKEVLFEIERFSFTSNNITYAVVGETIGYWNFFQADEPNGIIPCWGYAKVIKSNNEAIKVGEEYYGYWPMSCYLKVNPENIKPFGFVDGTTHRKPLPPIYNFYAKKPESFSDVQKGYYSIIKPLFTTAFLNYGFLEEENFFDADQILLTSASSKTALGIAYMLFLNKEKHGKKIIGLTSAKNKQFLQETGFYDQVISYDDIPDIPDLKTTMVDLGGNIELLLRISDQLKTSLKFTSLIGLADWKSAGDMKKVPNSKFFFAPDYATKLFTKIGPDKANQLINDAQEKFTELAQNWMHLEFVNFEAGIKKLYLDILQGKVDPSKGYVVLVN</sequence>
<accession>A0A6M0CLX9</accession>
<dbReference type="Proteomes" id="UP000474296">
    <property type="component" value="Unassembled WGS sequence"/>
</dbReference>
<organism evidence="1 2">
    <name type="scientific">Spongiivirga citrea</name>
    <dbReference type="NCBI Taxonomy" id="1481457"/>
    <lineage>
        <taxon>Bacteria</taxon>
        <taxon>Pseudomonadati</taxon>
        <taxon>Bacteroidota</taxon>
        <taxon>Flavobacteriia</taxon>
        <taxon>Flavobacteriales</taxon>
        <taxon>Flavobacteriaceae</taxon>
        <taxon>Spongiivirga</taxon>
    </lineage>
</organism>
<dbReference type="InterPro" id="IPR021276">
    <property type="entry name" value="DUF2855"/>
</dbReference>
<dbReference type="RefSeq" id="WP_164029721.1">
    <property type="nucleotide sequence ID" value="NZ_JAABOQ010000002.1"/>
</dbReference>
<reference evidence="1 2" key="1">
    <citation type="submission" date="2020-01" db="EMBL/GenBank/DDBJ databases">
        <title>Spongiivirga citrea KCTC 32990T.</title>
        <authorList>
            <person name="Wang G."/>
        </authorList>
    </citation>
    <scope>NUCLEOTIDE SEQUENCE [LARGE SCALE GENOMIC DNA]</scope>
    <source>
        <strain evidence="1 2">KCTC 32990</strain>
    </source>
</reference>
<protein>
    <submittedName>
        <fullName evidence="1">DUF2855 family protein</fullName>
    </submittedName>
</protein>
<evidence type="ECO:0000313" key="2">
    <source>
        <dbReference type="Proteomes" id="UP000474296"/>
    </source>
</evidence>
<dbReference type="EMBL" id="JAABOQ010000002">
    <property type="protein sequence ID" value="NER16447.1"/>
    <property type="molecule type" value="Genomic_DNA"/>
</dbReference>
<evidence type="ECO:0000313" key="1">
    <source>
        <dbReference type="EMBL" id="NER16447.1"/>
    </source>
</evidence>